<dbReference type="Gene3D" id="3.40.50.1820">
    <property type="entry name" value="alpha/beta hydrolase"/>
    <property type="match status" value="1"/>
</dbReference>
<dbReference type="InterPro" id="IPR029058">
    <property type="entry name" value="AB_hydrolase_fold"/>
</dbReference>
<sequence>MFESKVLGENLTILVYLPANYSPLYKYNLLIAQDGKDYFQLGRIARVADELLEKDEIENVIIVGIPYQNVNDRRKKYHPEGEQNDAYIRFLAHELVPFLDEEYPTYHVGNGRILIGDSLGATVSLMTAVKYPNIFGKVILQSPLVNDQVLQLVENHPAPHLLDIYHIIGKGETEVKTTNGSIQDFLTPNRELHQLFEEKGFQNFYEEFEGNHTWKFWQPDLKRALKHAL</sequence>
<organism evidence="1 2">
    <name type="scientific">Heyndrickxia vini</name>
    <dbReference type="NCBI Taxonomy" id="1476025"/>
    <lineage>
        <taxon>Bacteria</taxon>
        <taxon>Bacillati</taxon>
        <taxon>Bacillota</taxon>
        <taxon>Bacilli</taxon>
        <taxon>Bacillales</taxon>
        <taxon>Bacillaceae</taxon>
        <taxon>Heyndrickxia</taxon>
    </lineage>
</organism>
<dbReference type="PANTHER" id="PTHR48098">
    <property type="entry name" value="ENTEROCHELIN ESTERASE-RELATED"/>
    <property type="match status" value="1"/>
</dbReference>
<dbReference type="EMBL" id="CP065425">
    <property type="protein sequence ID" value="QQZ11542.1"/>
    <property type="molecule type" value="Genomic_DNA"/>
</dbReference>
<dbReference type="Proteomes" id="UP000595691">
    <property type="component" value="Chromosome"/>
</dbReference>
<reference evidence="1 2" key="1">
    <citation type="submission" date="2020-11" db="EMBL/GenBank/DDBJ databases">
        <title>Taxonomic evaluation of the Bacillus sporothermodurans group of bacteria based on whole genome sequences.</title>
        <authorList>
            <person name="Fiedler G."/>
            <person name="Herbstmann A.-D."/>
            <person name="Doll E."/>
            <person name="Wenning M."/>
            <person name="Brinks E."/>
            <person name="Kabisch J."/>
            <person name="Breitenwieser F."/>
            <person name="Lappann M."/>
            <person name="Boehnlein C."/>
            <person name="Franz C."/>
        </authorList>
    </citation>
    <scope>NUCLEOTIDE SEQUENCE [LARGE SCALE GENOMIC DNA]</scope>
    <source>
        <strain evidence="1 2">JCM 19841</strain>
    </source>
</reference>
<dbReference type="InterPro" id="IPR050583">
    <property type="entry name" value="Mycobacterial_A85_antigen"/>
</dbReference>
<dbReference type="RefSeq" id="WP_202780803.1">
    <property type="nucleotide sequence ID" value="NZ_CP065425.1"/>
</dbReference>
<evidence type="ECO:0000313" key="2">
    <source>
        <dbReference type="Proteomes" id="UP000595691"/>
    </source>
</evidence>
<dbReference type="PANTHER" id="PTHR48098:SF3">
    <property type="entry name" value="IRON(III) ENTEROBACTIN ESTERASE"/>
    <property type="match status" value="1"/>
</dbReference>
<accession>A0ABX7EAJ7</accession>
<gene>
    <name evidence="1" type="ORF">I5776_13890</name>
</gene>
<dbReference type="InterPro" id="IPR000801">
    <property type="entry name" value="Esterase-like"/>
</dbReference>
<name>A0ABX7EAJ7_9BACI</name>
<keyword evidence="2" id="KW-1185">Reference proteome</keyword>
<protein>
    <submittedName>
        <fullName evidence="1">Esterase family protein</fullName>
    </submittedName>
</protein>
<proteinExistence type="predicted"/>
<dbReference type="Pfam" id="PF00756">
    <property type="entry name" value="Esterase"/>
    <property type="match status" value="1"/>
</dbReference>
<dbReference type="SUPFAM" id="SSF53474">
    <property type="entry name" value="alpha/beta-Hydrolases"/>
    <property type="match status" value="1"/>
</dbReference>
<evidence type="ECO:0000313" key="1">
    <source>
        <dbReference type="EMBL" id="QQZ11542.1"/>
    </source>
</evidence>